<proteinExistence type="predicted"/>
<dbReference type="Pfam" id="PF13482">
    <property type="entry name" value="RNase_H_2"/>
    <property type="match status" value="1"/>
</dbReference>
<feature type="domain" description="YprB ribonuclease H-like" evidence="1">
    <location>
        <begin position="7"/>
        <end position="154"/>
    </location>
</feature>
<organism evidence="2 3">
    <name type="scientific">Candidatus Jorgensenbacteria bacterium GWC1_48_12</name>
    <dbReference type="NCBI Taxonomy" id="1798469"/>
    <lineage>
        <taxon>Bacteria</taxon>
        <taxon>Candidatus Joergenseniibacteriota</taxon>
    </lineage>
</organism>
<sequence length="192" mass="21850">MTDKVVFDIETKNTFADVGGDQNVDKLEVSVVGVYSYNKNEYFCFDENELGKLDDFFKNANLIIGFSSKRFDVPVLEKYFKFNLAAVPHYDILEEIVKSFGRRIGLGVLAEANLGIGKTGHGLEAIDMYARGEIEKLKSYCLQDVKITKEIFDLIRNQGYLWIPQWNVPDMIKLPLTYKEEISPQAGLFGNI</sequence>
<evidence type="ECO:0000313" key="2">
    <source>
        <dbReference type="EMBL" id="OGG37962.1"/>
    </source>
</evidence>
<comment type="caution">
    <text evidence="2">The sequence shown here is derived from an EMBL/GenBank/DDBJ whole genome shotgun (WGS) entry which is preliminary data.</text>
</comment>
<dbReference type="InterPro" id="IPR038720">
    <property type="entry name" value="YprB_RNase_H-like_dom"/>
</dbReference>
<dbReference type="Proteomes" id="UP000179324">
    <property type="component" value="Unassembled WGS sequence"/>
</dbReference>
<evidence type="ECO:0000313" key="3">
    <source>
        <dbReference type="Proteomes" id="UP000179324"/>
    </source>
</evidence>
<dbReference type="Gene3D" id="3.30.420.10">
    <property type="entry name" value="Ribonuclease H-like superfamily/Ribonuclease H"/>
    <property type="match status" value="1"/>
</dbReference>
<dbReference type="InterPro" id="IPR036397">
    <property type="entry name" value="RNaseH_sf"/>
</dbReference>
<dbReference type="AlphaFoldDB" id="A0A1F6BMG7"/>
<protein>
    <recommendedName>
        <fullName evidence="1">YprB ribonuclease H-like domain-containing protein</fullName>
    </recommendedName>
</protein>
<reference evidence="2 3" key="1">
    <citation type="journal article" date="2016" name="Nat. Commun.">
        <title>Thousands of microbial genomes shed light on interconnected biogeochemical processes in an aquifer system.</title>
        <authorList>
            <person name="Anantharaman K."/>
            <person name="Brown C.T."/>
            <person name="Hug L.A."/>
            <person name="Sharon I."/>
            <person name="Castelle C.J."/>
            <person name="Probst A.J."/>
            <person name="Thomas B.C."/>
            <person name="Singh A."/>
            <person name="Wilkins M.J."/>
            <person name="Karaoz U."/>
            <person name="Brodie E.L."/>
            <person name="Williams K.H."/>
            <person name="Hubbard S.S."/>
            <person name="Banfield J.F."/>
        </authorList>
    </citation>
    <scope>NUCLEOTIDE SEQUENCE [LARGE SCALE GENOMIC DNA]</scope>
</reference>
<dbReference type="InterPro" id="IPR012337">
    <property type="entry name" value="RNaseH-like_sf"/>
</dbReference>
<gene>
    <name evidence="2" type="ORF">A2127_00940</name>
</gene>
<name>A0A1F6BMG7_9BACT</name>
<accession>A0A1F6BMG7</accession>
<evidence type="ECO:0000259" key="1">
    <source>
        <dbReference type="Pfam" id="PF13482"/>
    </source>
</evidence>
<dbReference type="GO" id="GO:0003676">
    <property type="term" value="F:nucleic acid binding"/>
    <property type="evidence" value="ECO:0007669"/>
    <property type="project" value="InterPro"/>
</dbReference>
<dbReference type="EMBL" id="MFKI01000042">
    <property type="protein sequence ID" value="OGG37962.1"/>
    <property type="molecule type" value="Genomic_DNA"/>
</dbReference>
<dbReference type="SUPFAM" id="SSF53098">
    <property type="entry name" value="Ribonuclease H-like"/>
    <property type="match status" value="1"/>
</dbReference>